<evidence type="ECO:0000313" key="2">
    <source>
        <dbReference type="Proteomes" id="UP001154282"/>
    </source>
</evidence>
<dbReference type="Proteomes" id="UP001154282">
    <property type="component" value="Unassembled WGS sequence"/>
</dbReference>
<name>A0AAV0IJ50_9ROSI</name>
<keyword evidence="2" id="KW-1185">Reference proteome</keyword>
<accession>A0AAV0IJ50</accession>
<organism evidence="1 2">
    <name type="scientific">Linum tenue</name>
    <dbReference type="NCBI Taxonomy" id="586396"/>
    <lineage>
        <taxon>Eukaryota</taxon>
        <taxon>Viridiplantae</taxon>
        <taxon>Streptophyta</taxon>
        <taxon>Embryophyta</taxon>
        <taxon>Tracheophyta</taxon>
        <taxon>Spermatophyta</taxon>
        <taxon>Magnoliopsida</taxon>
        <taxon>eudicotyledons</taxon>
        <taxon>Gunneridae</taxon>
        <taxon>Pentapetalae</taxon>
        <taxon>rosids</taxon>
        <taxon>fabids</taxon>
        <taxon>Malpighiales</taxon>
        <taxon>Linaceae</taxon>
        <taxon>Linum</taxon>
    </lineage>
</organism>
<comment type="caution">
    <text evidence="1">The sequence shown here is derived from an EMBL/GenBank/DDBJ whole genome shotgun (WGS) entry which is preliminary data.</text>
</comment>
<evidence type="ECO:0000313" key="1">
    <source>
        <dbReference type="EMBL" id="CAI0396833.1"/>
    </source>
</evidence>
<dbReference type="AlphaFoldDB" id="A0AAV0IJ50"/>
<protein>
    <submittedName>
        <fullName evidence="1">Uncharacterized protein</fullName>
    </submittedName>
</protein>
<sequence length="115" mass="13068">MLDERRSCSSIALGLFTADSPSSFRRFSFHTKSESPAAEWCFHSGSHGGYPAMEFLEGAWQVIGSLDDGTSFYMALCNKNCFRIYWLGILAWLEPGTGCEQPRYPDKQRKQLAWE</sequence>
<reference evidence="1" key="1">
    <citation type="submission" date="2022-08" db="EMBL/GenBank/DDBJ databases">
        <authorList>
            <person name="Gutierrez-Valencia J."/>
        </authorList>
    </citation>
    <scope>NUCLEOTIDE SEQUENCE</scope>
</reference>
<gene>
    <name evidence="1" type="ORF">LITE_LOCUS9297</name>
</gene>
<proteinExistence type="predicted"/>
<dbReference type="EMBL" id="CAMGYJ010000003">
    <property type="protein sequence ID" value="CAI0396833.1"/>
    <property type="molecule type" value="Genomic_DNA"/>
</dbReference>